<dbReference type="InterPro" id="IPR051094">
    <property type="entry name" value="Diverse_Catalytic_Enzymes"/>
</dbReference>
<evidence type="ECO:0000256" key="6">
    <source>
        <dbReference type="ARBA" id="ARBA00049417"/>
    </source>
</evidence>
<keyword evidence="4 8" id="KW-0378">Hydrolase</keyword>
<protein>
    <recommendedName>
        <fullName evidence="1">bis(5'-nucleosyl)-tetraphosphatase (symmetrical)</fullName>
        <ecNumber evidence="1">3.6.1.41</ecNumber>
    </recommendedName>
</protein>
<evidence type="ECO:0000256" key="4">
    <source>
        <dbReference type="ARBA" id="ARBA00022801"/>
    </source>
</evidence>
<dbReference type="GO" id="GO:0008803">
    <property type="term" value="F:bis(5'-nucleosyl)-tetraphosphatase (symmetrical) activity"/>
    <property type="evidence" value="ECO:0007669"/>
    <property type="project" value="UniProtKB-EC"/>
</dbReference>
<sequence>MAKEIKYQKHYLPLTRIELINRLKEALKPARFNHVLRVEQTAIKLAKKYDVDLEAASVAGLCHDYAKQRPDEDFIAVIKAKKLSKELLDYGNAIWHGVVGAELVKDELGVQNEEILDAIREHTTGAAYMTPLAQVLYMADYIEPGRDFPGLEKARQFTETNLGLGVAFQTQATLTYLAENGKPIYPKTLETYNAWVPKYRKELKNNG</sequence>
<dbReference type="CDD" id="cd00077">
    <property type="entry name" value="HDc"/>
    <property type="match status" value="1"/>
</dbReference>
<dbReference type="NCBIfam" id="TIGR00488">
    <property type="entry name" value="bis(5'-nucleosyl)-tetraphosphatase (symmetrical) YqeK"/>
    <property type="match status" value="1"/>
</dbReference>
<dbReference type="InterPro" id="IPR006675">
    <property type="entry name" value="HDIG_dom"/>
</dbReference>
<feature type="domain" description="HD" evidence="7">
    <location>
        <begin position="31"/>
        <end position="145"/>
    </location>
</feature>
<dbReference type="SMART" id="SM00471">
    <property type="entry name" value="HDc"/>
    <property type="match status" value="1"/>
</dbReference>
<dbReference type="EMBL" id="JACJJQ010000013">
    <property type="protein sequence ID" value="MBM6753949.1"/>
    <property type="molecule type" value="Genomic_DNA"/>
</dbReference>
<reference evidence="8 9" key="1">
    <citation type="journal article" date="2021" name="Sci. Rep.">
        <title>The distribution of antibiotic resistance genes in chicken gut microbiota commensals.</title>
        <authorList>
            <person name="Juricova H."/>
            <person name="Matiasovicova J."/>
            <person name="Kubasova T."/>
            <person name="Cejkova D."/>
            <person name="Rychlik I."/>
        </authorList>
    </citation>
    <scope>NUCLEOTIDE SEQUENCE [LARGE SCALE GENOMIC DNA]</scope>
    <source>
        <strain evidence="8 9">An810</strain>
    </source>
</reference>
<evidence type="ECO:0000313" key="9">
    <source>
        <dbReference type="Proteomes" id="UP000776629"/>
    </source>
</evidence>
<comment type="catalytic activity">
    <reaction evidence="6">
        <text>P(1),P(4)-bis(5'-adenosyl) tetraphosphate + H2O = 2 ADP + 2 H(+)</text>
        <dbReference type="Rhea" id="RHEA:24252"/>
        <dbReference type="ChEBI" id="CHEBI:15377"/>
        <dbReference type="ChEBI" id="CHEBI:15378"/>
        <dbReference type="ChEBI" id="CHEBI:58141"/>
        <dbReference type="ChEBI" id="CHEBI:456216"/>
        <dbReference type="EC" id="3.6.1.41"/>
    </reaction>
</comment>
<proteinExistence type="predicted"/>
<evidence type="ECO:0000256" key="2">
    <source>
        <dbReference type="ARBA" id="ARBA00022723"/>
    </source>
</evidence>
<dbReference type="EC" id="3.6.1.41" evidence="1"/>
<keyword evidence="9" id="KW-1185">Reference proteome</keyword>
<dbReference type="RefSeq" id="WP_180871806.1">
    <property type="nucleotide sequence ID" value="NZ_JACJJQ010000013.1"/>
</dbReference>
<evidence type="ECO:0000256" key="3">
    <source>
        <dbReference type="ARBA" id="ARBA00022741"/>
    </source>
</evidence>
<gene>
    <name evidence="8" type="primary">yqeK</name>
    <name evidence="8" type="ORF">H5993_04130</name>
</gene>
<organism evidence="8 9">
    <name type="scientific">Limosilactobacillus alvi</name>
    <dbReference type="NCBI Taxonomy" id="990412"/>
    <lineage>
        <taxon>Bacteria</taxon>
        <taxon>Bacillati</taxon>
        <taxon>Bacillota</taxon>
        <taxon>Bacilli</taxon>
        <taxon>Lactobacillales</taxon>
        <taxon>Lactobacillaceae</taxon>
        <taxon>Limosilactobacillus</taxon>
    </lineage>
</organism>
<dbReference type="Proteomes" id="UP000776629">
    <property type="component" value="Unassembled WGS sequence"/>
</dbReference>
<name>A0ABS2EN62_9LACO</name>
<evidence type="ECO:0000256" key="5">
    <source>
        <dbReference type="ARBA" id="ARBA00023004"/>
    </source>
</evidence>
<dbReference type="Pfam" id="PF01966">
    <property type="entry name" value="HD"/>
    <property type="match status" value="1"/>
</dbReference>
<dbReference type="InterPro" id="IPR005249">
    <property type="entry name" value="YqeK"/>
</dbReference>
<accession>A0ABS2EN62</accession>
<dbReference type="PANTHER" id="PTHR35795:SF1">
    <property type="entry name" value="BIS(5'-NUCLEOSYL)-TETRAPHOSPHATASE, SYMMETRICAL"/>
    <property type="match status" value="1"/>
</dbReference>
<dbReference type="NCBIfam" id="TIGR00277">
    <property type="entry name" value="HDIG"/>
    <property type="match status" value="1"/>
</dbReference>
<comment type="caution">
    <text evidence="8">The sequence shown here is derived from an EMBL/GenBank/DDBJ whole genome shotgun (WGS) entry which is preliminary data.</text>
</comment>
<keyword evidence="3" id="KW-0547">Nucleotide-binding</keyword>
<keyword evidence="5" id="KW-0408">Iron</keyword>
<evidence type="ECO:0000256" key="1">
    <source>
        <dbReference type="ARBA" id="ARBA00012506"/>
    </source>
</evidence>
<dbReference type="InterPro" id="IPR003607">
    <property type="entry name" value="HD/PDEase_dom"/>
</dbReference>
<dbReference type="PANTHER" id="PTHR35795">
    <property type="entry name" value="SLR1885 PROTEIN"/>
    <property type="match status" value="1"/>
</dbReference>
<dbReference type="InterPro" id="IPR006674">
    <property type="entry name" value="HD_domain"/>
</dbReference>
<evidence type="ECO:0000313" key="8">
    <source>
        <dbReference type="EMBL" id="MBM6753949.1"/>
    </source>
</evidence>
<dbReference type="SUPFAM" id="SSF109604">
    <property type="entry name" value="HD-domain/PDEase-like"/>
    <property type="match status" value="1"/>
</dbReference>
<evidence type="ECO:0000259" key="7">
    <source>
        <dbReference type="PROSITE" id="PS51831"/>
    </source>
</evidence>
<keyword evidence="2" id="KW-0479">Metal-binding</keyword>
<dbReference type="PROSITE" id="PS51831">
    <property type="entry name" value="HD"/>
    <property type="match status" value="1"/>
</dbReference>
<dbReference type="Gene3D" id="1.10.3210.10">
    <property type="entry name" value="Hypothetical protein af1432"/>
    <property type="match status" value="1"/>
</dbReference>